<evidence type="ECO:0000313" key="3">
    <source>
        <dbReference type="Proteomes" id="UP000469949"/>
    </source>
</evidence>
<gene>
    <name evidence="2" type="ORF">F8B43_2940</name>
</gene>
<keyword evidence="1" id="KW-0732">Signal</keyword>
<dbReference type="RefSeq" id="WP_152277403.1">
    <property type="nucleotide sequence ID" value="NZ_WEKV01000010.1"/>
</dbReference>
<feature type="signal peptide" evidence="1">
    <location>
        <begin position="1"/>
        <end position="21"/>
    </location>
</feature>
<organism evidence="2 3">
    <name type="scientific">Methylorubrum populi</name>
    <dbReference type="NCBI Taxonomy" id="223967"/>
    <lineage>
        <taxon>Bacteria</taxon>
        <taxon>Pseudomonadati</taxon>
        <taxon>Pseudomonadota</taxon>
        <taxon>Alphaproteobacteria</taxon>
        <taxon>Hyphomicrobiales</taxon>
        <taxon>Methylobacteriaceae</taxon>
        <taxon>Methylorubrum</taxon>
    </lineage>
</organism>
<proteinExistence type="predicted"/>
<dbReference type="EMBL" id="WEKV01000010">
    <property type="protein sequence ID" value="KAB7784907.1"/>
    <property type="molecule type" value="Genomic_DNA"/>
</dbReference>
<comment type="caution">
    <text evidence="2">The sequence shown here is derived from an EMBL/GenBank/DDBJ whole genome shotgun (WGS) entry which is preliminary data.</text>
</comment>
<evidence type="ECO:0000313" key="2">
    <source>
        <dbReference type="EMBL" id="KAB7784907.1"/>
    </source>
</evidence>
<feature type="chain" id="PRO_5032946780" evidence="1">
    <location>
        <begin position="22"/>
        <end position="281"/>
    </location>
</feature>
<dbReference type="Proteomes" id="UP000469949">
    <property type="component" value="Unassembled WGS sequence"/>
</dbReference>
<name>A0A833J795_9HYPH</name>
<evidence type="ECO:0000256" key="1">
    <source>
        <dbReference type="SAM" id="SignalP"/>
    </source>
</evidence>
<protein>
    <submittedName>
        <fullName evidence="2">Uncharacterized protein</fullName>
    </submittedName>
</protein>
<dbReference type="AlphaFoldDB" id="A0A833J795"/>
<reference evidence="2 3" key="1">
    <citation type="submission" date="2019-10" db="EMBL/GenBank/DDBJ databases">
        <title>Draft Genome Sequence of the Caffeine Degrading Methylotroph Methylorubrum populi PINKEL.</title>
        <authorList>
            <person name="Dawson S.C."/>
            <person name="Zhang X."/>
            <person name="Wright M.E."/>
            <person name="Sharma G."/>
            <person name="Langner J.T."/>
            <person name="Ditty J.L."/>
            <person name="Subuyuj G.A."/>
        </authorList>
    </citation>
    <scope>NUCLEOTIDE SEQUENCE [LARGE SCALE GENOMIC DNA]</scope>
    <source>
        <strain evidence="2 3">Pinkel</strain>
    </source>
</reference>
<accession>A0A833J795</accession>
<sequence length="281" mass="29183">MRLSPVTAAMLATILGGPLAAADRAPFETVGGWAIERRGGETGAPACRMTRTEQDAQGEIARLVILSLDRGGFTLAVADRNWDFPAGARFAVPILLDGKPGGSTPIWTGDGQILRTPLPEAIVPAMLAARALALRFADGDMAVAAPDLAAAVAALRRCAAAAPSRPAIAAEPPLPARARMATYTVGLALQAGLQNCGMAATDAQREAVEAKMAALRTEMAPYETAIRAQVTKSRGFACPTADKETEFQEALRRFIALSPDEFAAAIDRQAGATPAAPVAKP</sequence>